<dbReference type="AlphaFoldDB" id="A0A9D1JDW7"/>
<protein>
    <submittedName>
        <fullName evidence="2">Rhodanese-like domain-containing protein</fullName>
    </submittedName>
</protein>
<dbReference type="PROSITE" id="PS50206">
    <property type="entry name" value="RHODANESE_3"/>
    <property type="match status" value="1"/>
</dbReference>
<accession>A0A9D1JDW7</accession>
<dbReference type="InterPro" id="IPR050229">
    <property type="entry name" value="GlpE_sulfurtransferase"/>
</dbReference>
<name>A0A9D1JDW7_9FIRM</name>
<dbReference type="PANTHER" id="PTHR43031:SF1">
    <property type="entry name" value="PYRIDINE NUCLEOTIDE-DISULPHIDE OXIDOREDUCTASE"/>
    <property type="match status" value="1"/>
</dbReference>
<dbReference type="InterPro" id="IPR001763">
    <property type="entry name" value="Rhodanese-like_dom"/>
</dbReference>
<gene>
    <name evidence="2" type="ORF">IAC96_08165</name>
</gene>
<dbReference type="Pfam" id="PF00581">
    <property type="entry name" value="Rhodanese"/>
    <property type="match status" value="1"/>
</dbReference>
<reference evidence="2" key="2">
    <citation type="journal article" date="2021" name="PeerJ">
        <title>Extensive microbial diversity within the chicken gut microbiome revealed by metagenomics and culture.</title>
        <authorList>
            <person name="Gilroy R."/>
            <person name="Ravi A."/>
            <person name="Getino M."/>
            <person name="Pursley I."/>
            <person name="Horton D.L."/>
            <person name="Alikhan N.F."/>
            <person name="Baker D."/>
            <person name="Gharbi K."/>
            <person name="Hall N."/>
            <person name="Watson M."/>
            <person name="Adriaenssens E.M."/>
            <person name="Foster-Nyarko E."/>
            <person name="Jarju S."/>
            <person name="Secka A."/>
            <person name="Antonio M."/>
            <person name="Oren A."/>
            <person name="Chaudhuri R.R."/>
            <person name="La Ragione R."/>
            <person name="Hildebrand F."/>
            <person name="Pallen M.J."/>
        </authorList>
    </citation>
    <scope>NUCLEOTIDE SEQUENCE</scope>
    <source>
        <strain evidence="2">ChiW13-3771</strain>
    </source>
</reference>
<dbReference type="PANTHER" id="PTHR43031">
    <property type="entry name" value="FAD-DEPENDENT OXIDOREDUCTASE"/>
    <property type="match status" value="1"/>
</dbReference>
<dbReference type="Proteomes" id="UP000824201">
    <property type="component" value="Unassembled WGS sequence"/>
</dbReference>
<dbReference type="InterPro" id="IPR036873">
    <property type="entry name" value="Rhodanese-like_dom_sf"/>
</dbReference>
<proteinExistence type="predicted"/>
<feature type="domain" description="Rhodanese" evidence="1">
    <location>
        <begin position="39"/>
        <end position="124"/>
    </location>
</feature>
<comment type="caution">
    <text evidence="2">The sequence shown here is derived from an EMBL/GenBank/DDBJ whole genome shotgun (WGS) entry which is preliminary data.</text>
</comment>
<organism evidence="2 3">
    <name type="scientific">Candidatus Fimimorpha faecalis</name>
    <dbReference type="NCBI Taxonomy" id="2840824"/>
    <lineage>
        <taxon>Bacteria</taxon>
        <taxon>Bacillati</taxon>
        <taxon>Bacillota</taxon>
        <taxon>Clostridia</taxon>
        <taxon>Eubacteriales</taxon>
        <taxon>Candidatus Fimimorpha</taxon>
    </lineage>
</organism>
<evidence type="ECO:0000313" key="3">
    <source>
        <dbReference type="Proteomes" id="UP000824201"/>
    </source>
</evidence>
<sequence length="124" mass="14080">MTKKERMHIIKKTEFLSRKSGESMKLRLIGADQVDRFIRQGNCVLVDLRRPSDFDKKHLLGAKNIPYNRLEDFIPILPKNCPILLYCDRGSASLLAGKQLSQLGMEVISVIGGISSYRGKYLVK</sequence>
<evidence type="ECO:0000313" key="2">
    <source>
        <dbReference type="EMBL" id="HIR88906.1"/>
    </source>
</evidence>
<dbReference type="Gene3D" id="3.40.250.10">
    <property type="entry name" value="Rhodanese-like domain"/>
    <property type="match status" value="1"/>
</dbReference>
<dbReference type="CDD" id="cd00158">
    <property type="entry name" value="RHOD"/>
    <property type="match status" value="1"/>
</dbReference>
<dbReference type="SMART" id="SM00450">
    <property type="entry name" value="RHOD"/>
    <property type="match status" value="1"/>
</dbReference>
<dbReference type="EMBL" id="DVHN01000103">
    <property type="protein sequence ID" value="HIR88906.1"/>
    <property type="molecule type" value="Genomic_DNA"/>
</dbReference>
<reference evidence="2" key="1">
    <citation type="submission" date="2020-10" db="EMBL/GenBank/DDBJ databases">
        <authorList>
            <person name="Gilroy R."/>
        </authorList>
    </citation>
    <scope>NUCLEOTIDE SEQUENCE</scope>
    <source>
        <strain evidence="2">ChiW13-3771</strain>
    </source>
</reference>
<dbReference type="SUPFAM" id="SSF52821">
    <property type="entry name" value="Rhodanese/Cell cycle control phosphatase"/>
    <property type="match status" value="1"/>
</dbReference>
<evidence type="ECO:0000259" key="1">
    <source>
        <dbReference type="PROSITE" id="PS50206"/>
    </source>
</evidence>